<dbReference type="Gene3D" id="2.60.40.420">
    <property type="entry name" value="Cupredoxins - blue copper proteins"/>
    <property type="match status" value="3"/>
</dbReference>
<keyword evidence="6" id="KW-0325">Glycoprotein</keyword>
<evidence type="ECO:0000256" key="2">
    <source>
        <dbReference type="ARBA" id="ARBA00022723"/>
    </source>
</evidence>
<dbReference type="InterPro" id="IPR002355">
    <property type="entry name" value="Cu_oxidase_Cu_BS"/>
</dbReference>
<comment type="similarity">
    <text evidence="1">Belongs to the multicopper oxidase family.</text>
</comment>
<accession>A0A8H8CHY7</accession>
<evidence type="ECO:0000256" key="6">
    <source>
        <dbReference type="ARBA" id="ARBA00023180"/>
    </source>
</evidence>
<dbReference type="PROSITE" id="PS00079">
    <property type="entry name" value="MULTICOPPER_OXIDASE1"/>
    <property type="match status" value="2"/>
</dbReference>
<feature type="domain" description="Plastocyanin-like" evidence="8">
    <location>
        <begin position="387"/>
        <end position="509"/>
    </location>
</feature>
<dbReference type="CDD" id="cd13903">
    <property type="entry name" value="CuRO_3_Tv-LCC_like"/>
    <property type="match status" value="1"/>
</dbReference>
<feature type="domain" description="Plastocyanin-like" evidence="9">
    <location>
        <begin position="64"/>
        <end position="167"/>
    </location>
</feature>
<evidence type="ECO:0000256" key="1">
    <source>
        <dbReference type="ARBA" id="ARBA00010609"/>
    </source>
</evidence>
<keyword evidence="4" id="KW-0186">Copper</keyword>
<gene>
    <name evidence="10" type="ORF">JR316_008220</name>
</gene>
<dbReference type="PANTHER" id="PTHR11709">
    <property type="entry name" value="MULTI-COPPER OXIDASE"/>
    <property type="match status" value="1"/>
</dbReference>
<organism evidence="10">
    <name type="scientific">Psilocybe cubensis</name>
    <name type="common">Psychedelic mushroom</name>
    <name type="synonym">Stropharia cubensis</name>
    <dbReference type="NCBI Taxonomy" id="181762"/>
    <lineage>
        <taxon>Eukaryota</taxon>
        <taxon>Fungi</taxon>
        <taxon>Dikarya</taxon>
        <taxon>Basidiomycota</taxon>
        <taxon>Agaricomycotina</taxon>
        <taxon>Agaricomycetes</taxon>
        <taxon>Agaricomycetidae</taxon>
        <taxon>Agaricales</taxon>
        <taxon>Agaricineae</taxon>
        <taxon>Strophariaceae</taxon>
        <taxon>Psilocybe</taxon>
    </lineage>
</organism>
<dbReference type="InterPro" id="IPR011707">
    <property type="entry name" value="Cu-oxidase-like_N"/>
</dbReference>
<evidence type="ECO:0000256" key="3">
    <source>
        <dbReference type="ARBA" id="ARBA00023002"/>
    </source>
</evidence>
<dbReference type="FunFam" id="2.60.40.420:FF:000045">
    <property type="entry name" value="Laccase 2"/>
    <property type="match status" value="1"/>
</dbReference>
<dbReference type="InterPro" id="IPR001117">
    <property type="entry name" value="Cu-oxidase_2nd"/>
</dbReference>
<dbReference type="PANTHER" id="PTHR11709:SF511">
    <property type="entry name" value="LACCASE"/>
    <property type="match status" value="1"/>
</dbReference>
<keyword evidence="2" id="KW-0479">Metal-binding</keyword>
<dbReference type="InterPro" id="IPR011706">
    <property type="entry name" value="Cu-oxidase_C"/>
</dbReference>
<dbReference type="InterPro" id="IPR033138">
    <property type="entry name" value="Cu_oxidase_CS"/>
</dbReference>
<dbReference type="Pfam" id="PF07732">
    <property type="entry name" value="Cu-oxidase_3"/>
    <property type="match status" value="1"/>
</dbReference>
<evidence type="ECO:0000259" key="7">
    <source>
        <dbReference type="Pfam" id="PF00394"/>
    </source>
</evidence>
<protein>
    <recommendedName>
        <fullName evidence="11">Laccase</fullName>
    </recommendedName>
</protein>
<evidence type="ECO:0000259" key="9">
    <source>
        <dbReference type="Pfam" id="PF07732"/>
    </source>
</evidence>
<dbReference type="PROSITE" id="PS00080">
    <property type="entry name" value="MULTICOPPER_OXIDASE2"/>
    <property type="match status" value="1"/>
</dbReference>
<dbReference type="AlphaFoldDB" id="A0A8H8CHY7"/>
<sequence>MKQLRAIFIDAATGAFSSVLGPSSDLYIGNKKISPDGYWRSAALAGACEDPERAPGDSEPCKKVSLEFPGPLIKGKKGDSFDINVINQLNDDRMLRNTSIHWHGFFQRNSSWADGPVGVTQCPIPPDYSFRYQFKVPDQAGTFWYHSHHSTQYCDGLRGPMVIYDPEDPHEHLYDVDDDSTIITLADWYHVYAKDVPRGIPPAPGSNLINGLGRQENGTETPLAVINVKQGKRYRFRLISMSCDPFYDFSIGGHNMTIIEADGENVKPVTVQALRIFAGQRYSFVLHANQIKDNYWIHSIPSAGYAGTTNFANSAILRYVGAPETYPRTKNVVPVLPLLDEMQLHPLHNIPAPGIPIPGHADVNLPLFVSLDTVAEEWLINNITYETPSLPTLLQLTSKAYRPQQILKPGGYIELPPNKVIELVLTGEAIGSPHPFHLHGHTFHVVRSAGSDVYNFRNPVIRDVVSMGTGSPNDKVTIRFVTDNAGPWFLHCHIDWHLEMGLSLVFAEDIKGIEQSFVPPTLDKMCKLDKYLGSHRHY</sequence>
<keyword evidence="5" id="KW-1015">Disulfide bond</keyword>
<comment type="caution">
    <text evidence="10">The sequence shown here is derived from an EMBL/GenBank/DDBJ whole genome shotgun (WGS) entry which is preliminary data.</text>
</comment>
<evidence type="ECO:0000259" key="8">
    <source>
        <dbReference type="Pfam" id="PF07731"/>
    </source>
</evidence>
<dbReference type="GO" id="GO:0016491">
    <property type="term" value="F:oxidoreductase activity"/>
    <property type="evidence" value="ECO:0007669"/>
    <property type="project" value="UniProtKB-KW"/>
</dbReference>
<evidence type="ECO:0000256" key="4">
    <source>
        <dbReference type="ARBA" id="ARBA00023008"/>
    </source>
</evidence>
<evidence type="ECO:0008006" key="11">
    <source>
        <dbReference type="Google" id="ProtNLM"/>
    </source>
</evidence>
<evidence type="ECO:0000313" key="10">
    <source>
        <dbReference type="EMBL" id="KAG5166146.1"/>
    </source>
</evidence>
<dbReference type="Pfam" id="PF00394">
    <property type="entry name" value="Cu-oxidase"/>
    <property type="match status" value="1"/>
</dbReference>
<dbReference type="InterPro" id="IPR045087">
    <property type="entry name" value="Cu-oxidase_fam"/>
</dbReference>
<dbReference type="InterPro" id="IPR008972">
    <property type="entry name" value="Cupredoxin"/>
</dbReference>
<dbReference type="SUPFAM" id="SSF49503">
    <property type="entry name" value="Cupredoxins"/>
    <property type="match status" value="3"/>
</dbReference>
<dbReference type="EMBL" id="JAFIQS010000008">
    <property type="protein sequence ID" value="KAG5166146.1"/>
    <property type="molecule type" value="Genomic_DNA"/>
</dbReference>
<dbReference type="GO" id="GO:0005507">
    <property type="term" value="F:copper ion binding"/>
    <property type="evidence" value="ECO:0007669"/>
    <property type="project" value="InterPro"/>
</dbReference>
<dbReference type="Pfam" id="PF07731">
    <property type="entry name" value="Cu-oxidase_2"/>
    <property type="match status" value="1"/>
</dbReference>
<evidence type="ECO:0000256" key="5">
    <source>
        <dbReference type="ARBA" id="ARBA00023157"/>
    </source>
</evidence>
<reference evidence="10" key="1">
    <citation type="submission" date="2021-02" db="EMBL/GenBank/DDBJ databases">
        <title>Psilocybe cubensis genome.</title>
        <authorList>
            <person name="Mckernan K.J."/>
            <person name="Crawford S."/>
            <person name="Trippe A."/>
            <person name="Kane L.T."/>
            <person name="Mclaughlin S."/>
        </authorList>
    </citation>
    <scope>NUCLEOTIDE SEQUENCE [LARGE SCALE GENOMIC DNA]</scope>
    <source>
        <strain evidence="10">MGC-MH-2018</strain>
    </source>
</reference>
<feature type="domain" description="Plastocyanin-like" evidence="7">
    <location>
        <begin position="180"/>
        <end position="322"/>
    </location>
</feature>
<dbReference type="OrthoDB" id="2121828at2759"/>
<keyword evidence="3" id="KW-0560">Oxidoreductase</keyword>
<proteinExistence type="inferred from homology"/>
<name>A0A8H8CHY7_PSICU</name>